<dbReference type="InterPro" id="IPR036259">
    <property type="entry name" value="MFS_trans_sf"/>
</dbReference>
<evidence type="ECO:0000256" key="2">
    <source>
        <dbReference type="ARBA" id="ARBA00022448"/>
    </source>
</evidence>
<dbReference type="PANTHER" id="PTHR23511:SF3">
    <property type="entry name" value="MAJOR FACILITATOR SUPERFAMILY (MFS) PROFILE DOMAIN-CONTAINING PROTEIN"/>
    <property type="match status" value="1"/>
</dbReference>
<evidence type="ECO:0000313" key="10">
    <source>
        <dbReference type="Proteomes" id="UP001296104"/>
    </source>
</evidence>
<dbReference type="PROSITE" id="PS00217">
    <property type="entry name" value="SUGAR_TRANSPORT_2"/>
    <property type="match status" value="1"/>
</dbReference>
<name>A0AAI8W1I7_9PEZI</name>
<dbReference type="InterPro" id="IPR005829">
    <property type="entry name" value="Sugar_transporter_CS"/>
</dbReference>
<feature type="transmembrane region" description="Helical" evidence="7">
    <location>
        <begin position="446"/>
        <end position="466"/>
    </location>
</feature>
<dbReference type="PANTHER" id="PTHR23511">
    <property type="entry name" value="SYNAPTIC VESICLE GLYCOPROTEIN 2"/>
    <property type="match status" value="1"/>
</dbReference>
<feature type="transmembrane region" description="Helical" evidence="7">
    <location>
        <begin position="174"/>
        <end position="196"/>
    </location>
</feature>
<feature type="transmembrane region" description="Helical" evidence="7">
    <location>
        <begin position="542"/>
        <end position="561"/>
    </location>
</feature>
<dbReference type="Proteomes" id="UP001296104">
    <property type="component" value="Unassembled WGS sequence"/>
</dbReference>
<feature type="transmembrane region" description="Helical" evidence="7">
    <location>
        <begin position="378"/>
        <end position="400"/>
    </location>
</feature>
<dbReference type="AlphaFoldDB" id="A0AAI8W1I7"/>
<reference evidence="9" key="1">
    <citation type="submission" date="2023-11" db="EMBL/GenBank/DDBJ databases">
        <authorList>
            <person name="Alioto T."/>
            <person name="Alioto T."/>
            <person name="Gomez Garrido J."/>
        </authorList>
    </citation>
    <scope>NUCLEOTIDE SEQUENCE</scope>
</reference>
<feature type="transmembrane region" description="Helical" evidence="7">
    <location>
        <begin position="270"/>
        <end position="289"/>
    </location>
</feature>
<protein>
    <submittedName>
        <fullName evidence="9">Uncharacterized MFS-type transporter -like</fullName>
    </submittedName>
</protein>
<dbReference type="GO" id="GO:0022857">
    <property type="term" value="F:transmembrane transporter activity"/>
    <property type="evidence" value="ECO:0007669"/>
    <property type="project" value="InterPro"/>
</dbReference>
<keyword evidence="3 7" id="KW-0812">Transmembrane</keyword>
<keyword evidence="4 7" id="KW-1133">Transmembrane helix</keyword>
<evidence type="ECO:0000259" key="8">
    <source>
        <dbReference type="PROSITE" id="PS50850"/>
    </source>
</evidence>
<comment type="subcellular location">
    <subcellularLocation>
        <location evidence="1">Membrane</location>
        <topology evidence="1">Multi-pass membrane protein</topology>
    </subcellularLocation>
</comment>
<evidence type="ECO:0000256" key="1">
    <source>
        <dbReference type="ARBA" id="ARBA00004141"/>
    </source>
</evidence>
<feature type="transmembrane region" description="Helical" evidence="7">
    <location>
        <begin position="208"/>
        <end position="231"/>
    </location>
</feature>
<dbReference type="InterPro" id="IPR020846">
    <property type="entry name" value="MFS_dom"/>
</dbReference>
<proteinExistence type="predicted"/>
<evidence type="ECO:0000256" key="6">
    <source>
        <dbReference type="SAM" id="MobiDB-lite"/>
    </source>
</evidence>
<feature type="transmembrane region" description="Helical" evidence="7">
    <location>
        <begin position="420"/>
        <end position="439"/>
    </location>
</feature>
<evidence type="ECO:0000313" key="9">
    <source>
        <dbReference type="EMBL" id="CAK3786814.1"/>
    </source>
</evidence>
<dbReference type="InterPro" id="IPR011701">
    <property type="entry name" value="MFS"/>
</dbReference>
<feature type="transmembrane region" description="Helical" evidence="7">
    <location>
        <begin position="124"/>
        <end position="143"/>
    </location>
</feature>
<dbReference type="PROSITE" id="PS50850">
    <property type="entry name" value="MFS"/>
    <property type="match status" value="1"/>
</dbReference>
<feature type="transmembrane region" description="Helical" evidence="7">
    <location>
        <begin position="150"/>
        <end position="168"/>
    </location>
</feature>
<gene>
    <name evidence="9" type="ORF">LECACI_7A000645</name>
</gene>
<dbReference type="Gene3D" id="1.20.1250.20">
    <property type="entry name" value="MFS general substrate transporter like domains"/>
    <property type="match status" value="1"/>
</dbReference>
<sequence>MPGTASRPRPLRLRRLDTGEANRPLLSNSEMGKGEDPEGNESPPDSPNSVEDVGANSEQVLFEKKCMLINREIDENGFGRYQWQIWGLCGCGYMLDLLWAQAFGLLLNPLEQELGFAGDQSGNISVAFSAGLTAGAFFWGVLVDIIGRKWAFNLTVLVAAIFGTALGGCNTYNQFLVITAFTGFGIGGNIPIDTTITLEFIPQNKRFMLALLSIFQPVGVVLTCAIAYGFVPTYSCKPNFSAGDQALPSCNSVAAGQACCTKESNMGWRYTLYTLGGISFFVFICRFVFFRFKESPKFLVSRGHDRKAIEVLKHIAKVNKRECGVSLADFESLTEQHKLTNATPGPERPKTRQEKIAGQLARYRELFKNFTMIRLTTLVWLTYAFDFWGFTLAGTYLPQILAIKNSSINVPLEQTYRNYIAIYAPGIVGVVAGSLMYRVPQIGRKLAMMVASGLMGASIFIFSTVNTQASNIGLNMMEYFFQSMFNAVLYGWTPEAFPAYIRGTASGIAAFWGRLFSILAPLTAQSLIPKKGLSADDPALNQVLYLAGGLTLGCVLTTALLPNKNLGQQSL</sequence>
<dbReference type="EMBL" id="CAVMBE010000002">
    <property type="protein sequence ID" value="CAK3786814.1"/>
    <property type="molecule type" value="Genomic_DNA"/>
</dbReference>
<evidence type="ECO:0000256" key="4">
    <source>
        <dbReference type="ARBA" id="ARBA00022989"/>
    </source>
</evidence>
<accession>A0AAI8W1I7</accession>
<organism evidence="9 10">
    <name type="scientific">Lecanosticta acicola</name>
    <dbReference type="NCBI Taxonomy" id="111012"/>
    <lineage>
        <taxon>Eukaryota</taxon>
        <taxon>Fungi</taxon>
        <taxon>Dikarya</taxon>
        <taxon>Ascomycota</taxon>
        <taxon>Pezizomycotina</taxon>
        <taxon>Dothideomycetes</taxon>
        <taxon>Dothideomycetidae</taxon>
        <taxon>Mycosphaerellales</taxon>
        <taxon>Mycosphaerellaceae</taxon>
        <taxon>Lecanosticta</taxon>
    </lineage>
</organism>
<evidence type="ECO:0000256" key="3">
    <source>
        <dbReference type="ARBA" id="ARBA00022692"/>
    </source>
</evidence>
<keyword evidence="10" id="KW-1185">Reference proteome</keyword>
<dbReference type="CDD" id="cd17316">
    <property type="entry name" value="MFS_SV2_like"/>
    <property type="match status" value="1"/>
</dbReference>
<keyword evidence="2" id="KW-0813">Transport</keyword>
<evidence type="ECO:0000256" key="7">
    <source>
        <dbReference type="SAM" id="Phobius"/>
    </source>
</evidence>
<comment type="caution">
    <text evidence="9">The sequence shown here is derived from an EMBL/GenBank/DDBJ whole genome shotgun (WGS) entry which is preliminary data.</text>
</comment>
<keyword evidence="5 7" id="KW-0472">Membrane</keyword>
<feature type="transmembrane region" description="Helical" evidence="7">
    <location>
        <begin position="85"/>
        <end position="104"/>
    </location>
</feature>
<dbReference type="SUPFAM" id="SSF103473">
    <property type="entry name" value="MFS general substrate transporter"/>
    <property type="match status" value="1"/>
</dbReference>
<dbReference type="GO" id="GO:0016020">
    <property type="term" value="C:membrane"/>
    <property type="evidence" value="ECO:0007669"/>
    <property type="project" value="UniProtKB-SubCell"/>
</dbReference>
<feature type="region of interest" description="Disordered" evidence="6">
    <location>
        <begin position="1"/>
        <end position="53"/>
    </location>
</feature>
<evidence type="ECO:0000256" key="5">
    <source>
        <dbReference type="ARBA" id="ARBA00023136"/>
    </source>
</evidence>
<dbReference type="Pfam" id="PF07690">
    <property type="entry name" value="MFS_1"/>
    <property type="match status" value="1"/>
</dbReference>
<feature type="domain" description="Major facilitator superfamily (MFS) profile" evidence="8">
    <location>
        <begin position="85"/>
        <end position="565"/>
    </location>
</feature>
<feature type="transmembrane region" description="Helical" evidence="7">
    <location>
        <begin position="499"/>
        <end position="522"/>
    </location>
</feature>